<sequence>MKNGIIVLATPAPISHRTPEENLGLGYLAAVLRQKGYNTIIVDGWLSNMSYSEIASNILNYKNIIWVGFSSYRSNMAQTMKSVEIIKAADKSIPIVVGGYGPTFDAEIFLKRGADVAVRGEAENIVTKLTEHFISGLPSLSNIEGISFFDGHSIVNNKPLQKISNLDSLPFPARDTMGSVLKRRIPVHVLSARGCMANCIFCSITSFWHLSSGPQWRQRSIKNFVDELEFLSKQGVRHFKVVDDSMLEPPRGLKWCRELADEIIARNLSIRLRSSVRADRVNEDIVRELSRAGFFSFSCGIENFSNSALKRMNKTATLEQNLTALNAFKKYKIYVQAGHILFDYGTTLDELWENLRYMEKYIWIISKGVFTEMYAADNTPYTRLLQKKGLFVRDESGLGNNKYFVQDQSARNVYDALKEWHKNHMKLYDKAIDPLSSPKALEEDELASIYQLYIKLHKKDIEIFKALMKMANYNEKREILLDFVKNEIVQSAEWYNNIDAAVNRLYEKFGLIYDAMENPFIY</sequence>
<keyword evidence="6" id="KW-0408">Iron</keyword>
<proteinExistence type="predicted"/>
<reference evidence="10 11" key="1">
    <citation type="journal article" date="2009" name="Genome Biol.">
        <title>Community-wide analysis of microbial genome sequence signatures.</title>
        <authorList>
            <person name="Dick G.J."/>
            <person name="Andersson A.F."/>
            <person name="Baker B.J."/>
            <person name="Simmons S.L."/>
            <person name="Thomas B.C."/>
            <person name="Yelton A.P."/>
            <person name="Banfield J.F."/>
        </authorList>
    </citation>
    <scope>NUCLEOTIDE SEQUENCE [LARGE SCALE GENOMIC DNA]</scope>
    <source>
        <strain evidence="10">ARMAN-2</strain>
    </source>
</reference>
<dbReference type="InterPro" id="IPR007197">
    <property type="entry name" value="rSAM"/>
</dbReference>
<evidence type="ECO:0000256" key="5">
    <source>
        <dbReference type="ARBA" id="ARBA00022723"/>
    </source>
</evidence>
<dbReference type="PANTHER" id="PTHR43409:SF7">
    <property type="entry name" value="BLL1977 PROTEIN"/>
    <property type="match status" value="1"/>
</dbReference>
<dbReference type="PROSITE" id="PS51332">
    <property type="entry name" value="B12_BINDING"/>
    <property type="match status" value="1"/>
</dbReference>
<keyword evidence="11" id="KW-1185">Reference proteome</keyword>
<dbReference type="CDD" id="cd02068">
    <property type="entry name" value="radical_SAM_B12_BD"/>
    <property type="match status" value="1"/>
</dbReference>
<evidence type="ECO:0000256" key="4">
    <source>
        <dbReference type="ARBA" id="ARBA00022691"/>
    </source>
</evidence>
<organism evidence="10 11">
    <name type="scientific">Candidatus Micrarchaeum acidiphilum ARMAN-2</name>
    <dbReference type="NCBI Taxonomy" id="425595"/>
    <lineage>
        <taxon>Archaea</taxon>
        <taxon>Candidatus Micrarchaeota</taxon>
        <taxon>Candidatus Micrarchaeia</taxon>
        <taxon>Candidatus Micrarchaeales</taxon>
        <taxon>Candidatus Micrarchaeaceae</taxon>
        <taxon>Candidatus Micrarchaeum</taxon>
    </lineage>
</organism>
<evidence type="ECO:0000256" key="1">
    <source>
        <dbReference type="ARBA" id="ARBA00001966"/>
    </source>
</evidence>
<evidence type="ECO:0000256" key="2">
    <source>
        <dbReference type="ARBA" id="ARBA00022603"/>
    </source>
</evidence>
<accession>C7DII0</accession>
<dbReference type="InterPro" id="IPR006158">
    <property type="entry name" value="Cobalamin-bd"/>
</dbReference>
<dbReference type="InterPro" id="IPR036724">
    <property type="entry name" value="Cobalamin-bd_sf"/>
</dbReference>
<dbReference type="CDD" id="cd01335">
    <property type="entry name" value="Radical_SAM"/>
    <property type="match status" value="1"/>
</dbReference>
<dbReference type="Gene3D" id="3.80.30.20">
    <property type="entry name" value="tm_1862 like domain"/>
    <property type="match status" value="1"/>
</dbReference>
<evidence type="ECO:0000256" key="6">
    <source>
        <dbReference type="ARBA" id="ARBA00023004"/>
    </source>
</evidence>
<gene>
    <name evidence="10" type="ORF">UNLARM2_0870</name>
</gene>
<dbReference type="Gene3D" id="3.40.50.280">
    <property type="entry name" value="Cobalamin-binding domain"/>
    <property type="match status" value="1"/>
</dbReference>
<dbReference type="InterPro" id="IPR051198">
    <property type="entry name" value="BchE-like"/>
</dbReference>
<evidence type="ECO:0000259" key="9">
    <source>
        <dbReference type="PROSITE" id="PS51918"/>
    </source>
</evidence>
<keyword evidence="2" id="KW-0489">Methyltransferase</keyword>
<dbReference type="Pfam" id="PF02310">
    <property type="entry name" value="B12-binding"/>
    <property type="match status" value="1"/>
</dbReference>
<evidence type="ECO:0000313" key="11">
    <source>
        <dbReference type="Proteomes" id="UP000332487"/>
    </source>
</evidence>
<dbReference type="GO" id="GO:0051539">
    <property type="term" value="F:4 iron, 4 sulfur cluster binding"/>
    <property type="evidence" value="ECO:0007669"/>
    <property type="project" value="UniProtKB-KW"/>
</dbReference>
<dbReference type="PANTHER" id="PTHR43409">
    <property type="entry name" value="ANAEROBIC MAGNESIUM-PROTOPORPHYRIN IX MONOMETHYL ESTER CYCLASE-RELATED"/>
    <property type="match status" value="1"/>
</dbReference>
<dbReference type="SFLD" id="SFLDG01123">
    <property type="entry name" value="methyltransferase_(Class_B)"/>
    <property type="match status" value="1"/>
</dbReference>
<dbReference type="InterPro" id="IPR034466">
    <property type="entry name" value="Methyltransferase_Class_B"/>
</dbReference>
<evidence type="ECO:0000256" key="3">
    <source>
        <dbReference type="ARBA" id="ARBA00022679"/>
    </source>
</evidence>
<comment type="cofactor">
    <cofactor evidence="1">
        <name>[4Fe-4S] cluster</name>
        <dbReference type="ChEBI" id="CHEBI:49883"/>
    </cofactor>
</comment>
<dbReference type="InterPro" id="IPR006638">
    <property type="entry name" value="Elp3/MiaA/NifB-like_rSAM"/>
</dbReference>
<evidence type="ECO:0000313" key="10">
    <source>
        <dbReference type="EMBL" id="EET89754.1"/>
    </source>
</evidence>
<keyword evidence="3" id="KW-0808">Transferase</keyword>
<dbReference type="GO" id="GO:0046872">
    <property type="term" value="F:metal ion binding"/>
    <property type="evidence" value="ECO:0007669"/>
    <property type="project" value="UniProtKB-KW"/>
</dbReference>
<feature type="domain" description="Radical SAM core" evidence="9">
    <location>
        <begin position="181"/>
        <end position="415"/>
    </location>
</feature>
<feature type="domain" description="B12-binding" evidence="8">
    <location>
        <begin position="3"/>
        <end position="140"/>
    </location>
</feature>
<dbReference type="SFLD" id="SFLDS00029">
    <property type="entry name" value="Radical_SAM"/>
    <property type="match status" value="1"/>
</dbReference>
<keyword evidence="4" id="KW-0949">S-adenosyl-L-methionine</keyword>
<keyword evidence="5" id="KW-0479">Metal-binding</keyword>
<dbReference type="Proteomes" id="UP000332487">
    <property type="component" value="Unassembled WGS sequence"/>
</dbReference>
<reference evidence="10 11" key="2">
    <citation type="journal article" date="2010" name="Proc. Natl. Acad. Sci. U.S.A.">
        <title>Enigmatic, ultrasmall, uncultivated Archaea.</title>
        <authorList>
            <person name="Baker B.J."/>
            <person name="Comolli L.R."/>
            <person name="Dick G.J."/>
            <person name="Hauser L.J."/>
            <person name="Hyatt D."/>
            <person name="Dill B.D."/>
            <person name="Land M.L."/>
            <person name="Verberkmoes N.C."/>
            <person name="Hettich R.L."/>
            <person name="Banfield J.F."/>
        </authorList>
    </citation>
    <scope>NUCLEOTIDE SEQUENCE [LARGE SCALE GENOMIC DNA]</scope>
    <source>
        <strain evidence="10">ARMAN-2</strain>
    </source>
</reference>
<dbReference type="SUPFAM" id="SSF52242">
    <property type="entry name" value="Cobalamin (vitamin B12)-binding domain"/>
    <property type="match status" value="1"/>
</dbReference>
<evidence type="ECO:0000256" key="7">
    <source>
        <dbReference type="ARBA" id="ARBA00023014"/>
    </source>
</evidence>
<dbReference type="SFLD" id="SFLDG01082">
    <property type="entry name" value="B12-binding_domain_containing"/>
    <property type="match status" value="1"/>
</dbReference>
<name>C7DII0_MICA2</name>
<dbReference type="AlphaFoldDB" id="C7DII0"/>
<dbReference type="SUPFAM" id="SSF102114">
    <property type="entry name" value="Radical SAM enzymes"/>
    <property type="match status" value="1"/>
</dbReference>
<keyword evidence="7" id="KW-0411">Iron-sulfur</keyword>
<dbReference type="InterPro" id="IPR058240">
    <property type="entry name" value="rSAM_sf"/>
</dbReference>
<dbReference type="GO" id="GO:0003824">
    <property type="term" value="F:catalytic activity"/>
    <property type="evidence" value="ECO:0007669"/>
    <property type="project" value="InterPro"/>
</dbReference>
<dbReference type="Pfam" id="PF04055">
    <property type="entry name" value="Radical_SAM"/>
    <property type="match status" value="1"/>
</dbReference>
<dbReference type="InterPro" id="IPR023404">
    <property type="entry name" value="rSAM_horseshoe"/>
</dbReference>
<evidence type="ECO:0000259" key="8">
    <source>
        <dbReference type="PROSITE" id="PS51332"/>
    </source>
</evidence>
<protein>
    <submittedName>
        <fullName evidence="10">Radical SAM domain protein</fullName>
    </submittedName>
</protein>
<dbReference type="PROSITE" id="PS51918">
    <property type="entry name" value="RADICAL_SAM"/>
    <property type="match status" value="1"/>
</dbReference>
<dbReference type="SMART" id="SM00729">
    <property type="entry name" value="Elp3"/>
    <property type="match status" value="1"/>
</dbReference>
<dbReference type="EMBL" id="GG697241">
    <property type="protein sequence ID" value="EET89754.1"/>
    <property type="molecule type" value="Genomic_DNA"/>
</dbReference>
<dbReference type="GO" id="GO:0031419">
    <property type="term" value="F:cobalamin binding"/>
    <property type="evidence" value="ECO:0007669"/>
    <property type="project" value="InterPro"/>
</dbReference>